<accession>A0A7V4WM61</accession>
<evidence type="ECO:0000256" key="1">
    <source>
        <dbReference type="ARBA" id="ARBA00022553"/>
    </source>
</evidence>
<dbReference type="AlphaFoldDB" id="A0A7V4WM61"/>
<dbReference type="Gene3D" id="3.40.50.2300">
    <property type="match status" value="1"/>
</dbReference>
<evidence type="ECO:0000259" key="3">
    <source>
        <dbReference type="PROSITE" id="PS50110"/>
    </source>
</evidence>
<dbReference type="PROSITE" id="PS50110">
    <property type="entry name" value="RESPONSE_REGULATORY"/>
    <property type="match status" value="1"/>
</dbReference>
<reference evidence="4" key="1">
    <citation type="journal article" date="2020" name="mSystems">
        <title>Genome- and Community-Level Interaction Insights into Carbon Utilization and Element Cycling Functions of Hydrothermarchaeota in Hydrothermal Sediment.</title>
        <authorList>
            <person name="Zhou Z."/>
            <person name="Liu Y."/>
            <person name="Xu W."/>
            <person name="Pan J."/>
            <person name="Luo Z.H."/>
            <person name="Li M."/>
        </authorList>
    </citation>
    <scope>NUCLEOTIDE SEQUENCE [LARGE SCALE GENOMIC DNA]</scope>
    <source>
        <strain evidence="4">SpSt-82</strain>
    </source>
</reference>
<dbReference type="InterPro" id="IPR011006">
    <property type="entry name" value="CheY-like_superfamily"/>
</dbReference>
<gene>
    <name evidence="4" type="ORF">ENW11_10025</name>
</gene>
<dbReference type="SUPFAM" id="SSF52172">
    <property type="entry name" value="CheY-like"/>
    <property type="match status" value="1"/>
</dbReference>
<name>A0A7V4WM61_9BACT</name>
<dbReference type="PANTHER" id="PTHR44591:SF3">
    <property type="entry name" value="RESPONSE REGULATORY DOMAIN-CONTAINING PROTEIN"/>
    <property type="match status" value="1"/>
</dbReference>
<dbReference type="InterPro" id="IPR050595">
    <property type="entry name" value="Bact_response_regulator"/>
</dbReference>
<organism evidence="4">
    <name type="scientific">Candidatus Caldatribacterium saccharofermentans</name>
    <dbReference type="NCBI Taxonomy" id="1454753"/>
    <lineage>
        <taxon>Bacteria</taxon>
        <taxon>Pseudomonadati</taxon>
        <taxon>Atribacterota</taxon>
        <taxon>Atribacteria</taxon>
        <taxon>Atribacterales</taxon>
        <taxon>Candidatus Caldatribacteriaceae</taxon>
        <taxon>Candidatus Caldatribacterium</taxon>
    </lineage>
</organism>
<dbReference type="EMBL" id="DTIY01000076">
    <property type="protein sequence ID" value="HGY40127.1"/>
    <property type="molecule type" value="Genomic_DNA"/>
</dbReference>
<sequence length="125" mass="13906">MSKKILIVDDSEVTRNFHAYILRSAGFKVLSAQDGAEALELLYLEGDIDLILTDLNMPNMDGLSLIRRIRGSQEFSHIPIIIVTTLDEAKDKEKGFEAGANYYITKPAQPAYLLESIGMFLGGNR</sequence>
<keyword evidence="1 2" id="KW-0597">Phosphoprotein</keyword>
<feature type="domain" description="Response regulatory" evidence="3">
    <location>
        <begin position="4"/>
        <end position="121"/>
    </location>
</feature>
<proteinExistence type="predicted"/>
<evidence type="ECO:0000256" key="2">
    <source>
        <dbReference type="PROSITE-ProRule" id="PRU00169"/>
    </source>
</evidence>
<comment type="caution">
    <text evidence="4">The sequence shown here is derived from an EMBL/GenBank/DDBJ whole genome shotgun (WGS) entry which is preliminary data.</text>
</comment>
<dbReference type="PANTHER" id="PTHR44591">
    <property type="entry name" value="STRESS RESPONSE REGULATOR PROTEIN 1"/>
    <property type="match status" value="1"/>
</dbReference>
<dbReference type="GO" id="GO:0000160">
    <property type="term" value="P:phosphorelay signal transduction system"/>
    <property type="evidence" value="ECO:0007669"/>
    <property type="project" value="InterPro"/>
</dbReference>
<feature type="modified residue" description="4-aspartylphosphate" evidence="2">
    <location>
        <position position="54"/>
    </location>
</feature>
<dbReference type="InterPro" id="IPR001789">
    <property type="entry name" value="Sig_transdc_resp-reg_receiver"/>
</dbReference>
<protein>
    <submittedName>
        <fullName evidence="4">Response regulator</fullName>
    </submittedName>
</protein>
<dbReference type="Pfam" id="PF00072">
    <property type="entry name" value="Response_reg"/>
    <property type="match status" value="1"/>
</dbReference>
<dbReference type="SMART" id="SM00448">
    <property type="entry name" value="REC"/>
    <property type="match status" value="1"/>
</dbReference>
<evidence type="ECO:0000313" key="4">
    <source>
        <dbReference type="EMBL" id="HGY40127.1"/>
    </source>
</evidence>